<gene>
    <name evidence="11" type="ORF">E2R65_02865</name>
    <name evidence="10" type="ORF">GGR35_000417</name>
</gene>
<evidence type="ECO:0000256" key="4">
    <source>
        <dbReference type="ARBA" id="ARBA00022692"/>
    </source>
</evidence>
<comment type="caution">
    <text evidence="11">The sequence shown here is derived from an EMBL/GenBank/DDBJ whole genome shotgun (WGS) entry which is preliminary data.</text>
</comment>
<evidence type="ECO:0000256" key="2">
    <source>
        <dbReference type="ARBA" id="ARBA00005236"/>
    </source>
</evidence>
<dbReference type="GO" id="GO:0044874">
    <property type="term" value="P:lipoprotein localization to outer membrane"/>
    <property type="evidence" value="ECO:0007669"/>
    <property type="project" value="TreeGrafter"/>
</dbReference>
<keyword evidence="3" id="KW-1003">Cell membrane</keyword>
<feature type="transmembrane region" description="Helical" evidence="7">
    <location>
        <begin position="273"/>
        <end position="297"/>
    </location>
</feature>
<sequence>MNFAGFISSRITFKSKRTFSKLIVRIAIIGIMLGLGVMILSIAVIKGFKQEIREKVRGFAGDIQIVKLDNNASYERSAFTDSAAIVKAIRLVGQVTGVYPYAAKPGIIKANNEIEGVVLKGVDKTYNWDYIKKAMVTGTVIQYSDTAEVQNQIMISQLTANRLKLKTGDDLMMYFVQEPLRKRKLKIVGVFSIGVDEVDKTFVIGDLALVKRLNNWTKGEIGGYEVRISDFNELNATADAINDRIPIKLKSYTVLENYPTIFEWLGMLDVNTVVMLVLMIAVAVINMISALLIMILERTAMIGMLKAMGAGNWAIQKIFLYNATYLIGLGLVLGNALGLGLGFFQQQTHFFKLDRASYYMTFVPIKIVWMDVLLLNLGTLIVCLLVLIIPSMLVTRISPVKAIRFK</sequence>
<feature type="transmembrane region" description="Helical" evidence="7">
    <location>
        <begin position="367"/>
        <end position="394"/>
    </location>
</feature>
<keyword evidence="10" id="KW-0449">Lipoprotein</keyword>
<evidence type="ECO:0000259" key="9">
    <source>
        <dbReference type="Pfam" id="PF12704"/>
    </source>
</evidence>
<dbReference type="RefSeq" id="WP_134334960.1">
    <property type="nucleotide sequence ID" value="NZ_BMCZ01000001.1"/>
</dbReference>
<name>A0A4Y8AKW3_9SPHI</name>
<dbReference type="Pfam" id="PF02687">
    <property type="entry name" value="FtsX"/>
    <property type="match status" value="1"/>
</dbReference>
<evidence type="ECO:0000256" key="6">
    <source>
        <dbReference type="ARBA" id="ARBA00023136"/>
    </source>
</evidence>
<keyword evidence="13" id="KW-1185">Reference proteome</keyword>
<keyword evidence="4 7" id="KW-0812">Transmembrane</keyword>
<comment type="subcellular location">
    <subcellularLocation>
        <location evidence="1">Cell membrane</location>
        <topology evidence="1">Multi-pass membrane protein</topology>
    </subcellularLocation>
</comment>
<dbReference type="OrthoDB" id="1522670at2"/>
<evidence type="ECO:0000256" key="3">
    <source>
        <dbReference type="ARBA" id="ARBA00022475"/>
    </source>
</evidence>
<keyword evidence="5 7" id="KW-1133">Transmembrane helix</keyword>
<reference evidence="10 13" key="3">
    <citation type="submission" date="2020-08" db="EMBL/GenBank/DDBJ databases">
        <title>Genomic Encyclopedia of Type Strains, Phase IV (KMG-IV): sequencing the most valuable type-strain genomes for metagenomic binning, comparative biology and taxonomic classification.</title>
        <authorList>
            <person name="Goeker M."/>
        </authorList>
    </citation>
    <scope>NUCLEOTIDE SEQUENCE [LARGE SCALE GENOMIC DNA]</scope>
    <source>
        <strain evidence="10 13">DSM 100995</strain>
    </source>
</reference>
<feature type="transmembrane region" description="Helical" evidence="7">
    <location>
        <begin position="22"/>
        <end position="45"/>
    </location>
</feature>
<dbReference type="InterPro" id="IPR025857">
    <property type="entry name" value="MacB_PCD"/>
</dbReference>
<evidence type="ECO:0000313" key="13">
    <source>
        <dbReference type="Proteomes" id="UP000583101"/>
    </source>
</evidence>
<evidence type="ECO:0000259" key="8">
    <source>
        <dbReference type="Pfam" id="PF02687"/>
    </source>
</evidence>
<feature type="domain" description="ABC3 transporter permease C-terminal" evidence="8">
    <location>
        <begin position="274"/>
        <end position="399"/>
    </location>
</feature>
<feature type="transmembrane region" description="Helical" evidence="7">
    <location>
        <begin position="318"/>
        <end position="344"/>
    </location>
</feature>
<reference evidence="11" key="2">
    <citation type="submission" date="2019-03" db="EMBL/GenBank/DDBJ databases">
        <authorList>
            <person name="Yan Y.-Q."/>
            <person name="Du Z.-J."/>
        </authorList>
    </citation>
    <scope>NUCLEOTIDE SEQUENCE</scope>
    <source>
        <strain evidence="11">PP-F2FG21</strain>
    </source>
</reference>
<organism evidence="11 12">
    <name type="scientific">Mucilaginibacter phyllosphaerae</name>
    <dbReference type="NCBI Taxonomy" id="1812349"/>
    <lineage>
        <taxon>Bacteria</taxon>
        <taxon>Pseudomonadati</taxon>
        <taxon>Bacteroidota</taxon>
        <taxon>Sphingobacteriia</taxon>
        <taxon>Sphingobacteriales</taxon>
        <taxon>Sphingobacteriaceae</taxon>
        <taxon>Mucilaginibacter</taxon>
    </lineage>
</organism>
<reference evidence="11 12" key="1">
    <citation type="journal article" date="2016" name="Int. J. Syst. Evol. Microbiol.">
        <title>Proposal of Mucilaginibacter phyllosphaerae sp. nov. isolated from the phyllosphere of Galium album.</title>
        <authorList>
            <person name="Aydogan E.L."/>
            <person name="Busse H.J."/>
            <person name="Moser G."/>
            <person name="Muller C."/>
            <person name="Kampfer P."/>
            <person name="Glaeser S.P."/>
        </authorList>
    </citation>
    <scope>NUCLEOTIDE SEQUENCE [LARGE SCALE GENOMIC DNA]</scope>
    <source>
        <strain evidence="11 12">PP-F2FG21</strain>
    </source>
</reference>
<dbReference type="GO" id="GO:0098797">
    <property type="term" value="C:plasma membrane protein complex"/>
    <property type="evidence" value="ECO:0007669"/>
    <property type="project" value="TreeGrafter"/>
</dbReference>
<dbReference type="EMBL" id="SNQG01000001">
    <property type="protein sequence ID" value="TEW69125.1"/>
    <property type="molecule type" value="Genomic_DNA"/>
</dbReference>
<dbReference type="Proteomes" id="UP000297248">
    <property type="component" value="Unassembled WGS sequence"/>
</dbReference>
<accession>A0A4Y8AKW3</accession>
<evidence type="ECO:0000256" key="7">
    <source>
        <dbReference type="SAM" id="Phobius"/>
    </source>
</evidence>
<dbReference type="InterPro" id="IPR003838">
    <property type="entry name" value="ABC3_permease_C"/>
</dbReference>
<dbReference type="AlphaFoldDB" id="A0A4Y8AKW3"/>
<comment type="similarity">
    <text evidence="2">Belongs to the ABC-4 integral membrane protein family. LolC/E subfamily.</text>
</comment>
<protein>
    <submittedName>
        <fullName evidence="11">ABC transporter permease</fullName>
    </submittedName>
    <submittedName>
        <fullName evidence="10">Lipoprotein-releasing system permease protein</fullName>
    </submittedName>
</protein>
<evidence type="ECO:0000256" key="1">
    <source>
        <dbReference type="ARBA" id="ARBA00004651"/>
    </source>
</evidence>
<evidence type="ECO:0000313" key="12">
    <source>
        <dbReference type="Proteomes" id="UP000297248"/>
    </source>
</evidence>
<evidence type="ECO:0000256" key="5">
    <source>
        <dbReference type="ARBA" id="ARBA00022989"/>
    </source>
</evidence>
<feature type="domain" description="MacB-like periplasmic core" evidence="9">
    <location>
        <begin position="26"/>
        <end position="242"/>
    </location>
</feature>
<evidence type="ECO:0000313" key="10">
    <source>
        <dbReference type="EMBL" id="MBB3967831.1"/>
    </source>
</evidence>
<dbReference type="PANTHER" id="PTHR30489:SF0">
    <property type="entry name" value="LIPOPROTEIN-RELEASING SYSTEM TRANSMEMBRANE PROTEIN LOLE"/>
    <property type="match status" value="1"/>
</dbReference>
<dbReference type="EMBL" id="JACIEG010000001">
    <property type="protein sequence ID" value="MBB3967831.1"/>
    <property type="molecule type" value="Genomic_DNA"/>
</dbReference>
<dbReference type="Pfam" id="PF12704">
    <property type="entry name" value="MacB_PCD"/>
    <property type="match status" value="1"/>
</dbReference>
<proteinExistence type="inferred from homology"/>
<dbReference type="Proteomes" id="UP000583101">
    <property type="component" value="Unassembled WGS sequence"/>
</dbReference>
<dbReference type="PANTHER" id="PTHR30489">
    <property type="entry name" value="LIPOPROTEIN-RELEASING SYSTEM TRANSMEMBRANE PROTEIN LOLE"/>
    <property type="match status" value="1"/>
</dbReference>
<evidence type="ECO:0000313" key="11">
    <source>
        <dbReference type="EMBL" id="TEW69125.1"/>
    </source>
</evidence>
<dbReference type="InterPro" id="IPR051447">
    <property type="entry name" value="Lipoprotein-release_system"/>
</dbReference>
<keyword evidence="6 7" id="KW-0472">Membrane</keyword>